<reference evidence="1 2" key="1">
    <citation type="submission" date="2019-07" db="EMBL/GenBank/DDBJ databases">
        <title>Whole genome shotgun sequence of Lactobacillus rapi NBRC 109618.</title>
        <authorList>
            <person name="Hosoyama A."/>
            <person name="Uohara A."/>
            <person name="Ohji S."/>
            <person name="Ichikawa N."/>
        </authorList>
    </citation>
    <scope>NUCLEOTIDE SEQUENCE [LARGE SCALE GENOMIC DNA]</scope>
    <source>
        <strain evidence="1 2">NBRC 109618</strain>
    </source>
</reference>
<organism evidence="1 2">
    <name type="scientific">Lentilactobacillus rapi</name>
    <dbReference type="NCBI Taxonomy" id="481723"/>
    <lineage>
        <taxon>Bacteria</taxon>
        <taxon>Bacillati</taxon>
        <taxon>Bacillota</taxon>
        <taxon>Bacilli</taxon>
        <taxon>Lactobacillales</taxon>
        <taxon>Lactobacillaceae</taxon>
        <taxon>Lentilactobacillus</taxon>
    </lineage>
</organism>
<accession>A0A512PPY8</accession>
<dbReference type="OrthoDB" id="2300906at2"/>
<evidence type="ECO:0000313" key="1">
    <source>
        <dbReference type="EMBL" id="GEP73254.1"/>
    </source>
</evidence>
<evidence type="ECO:0000313" key="2">
    <source>
        <dbReference type="Proteomes" id="UP000321569"/>
    </source>
</evidence>
<dbReference type="EMBL" id="BKAM01000060">
    <property type="protein sequence ID" value="GEP73254.1"/>
    <property type="molecule type" value="Genomic_DNA"/>
</dbReference>
<gene>
    <name evidence="1" type="ORF">LRA02_21220</name>
</gene>
<comment type="caution">
    <text evidence="1">The sequence shown here is derived from an EMBL/GenBank/DDBJ whole genome shotgun (WGS) entry which is preliminary data.</text>
</comment>
<protein>
    <submittedName>
        <fullName evidence="1">Uncharacterized protein</fullName>
    </submittedName>
</protein>
<proteinExistence type="predicted"/>
<name>A0A512PPY8_9LACO</name>
<dbReference type="RefSeq" id="WP_056983295.1">
    <property type="nucleotide sequence ID" value="NZ_BKAM01000060.1"/>
</dbReference>
<dbReference type="STRING" id="1423795.FD12_GL000966"/>
<dbReference type="AlphaFoldDB" id="A0A512PPY8"/>
<sequence length="77" mass="8790">MTTIYLDPSKKKEQIVKLSDGSRGVMQAKKEKGGVAYDFEFYSHMHPSFLVTHAPVNGDVETVHSIDGEQQFKFKWN</sequence>
<dbReference type="Proteomes" id="UP000321569">
    <property type="component" value="Unassembled WGS sequence"/>
</dbReference>